<dbReference type="InterPro" id="IPR029377">
    <property type="entry name" value="TMEM220"/>
</dbReference>
<dbReference type="AlphaFoldDB" id="A0A5C6RH17"/>
<feature type="transmembrane region" description="Helical" evidence="1">
    <location>
        <begin position="52"/>
        <end position="75"/>
    </location>
</feature>
<keyword evidence="3" id="KW-1185">Reference proteome</keyword>
<evidence type="ECO:0000256" key="1">
    <source>
        <dbReference type="SAM" id="Phobius"/>
    </source>
</evidence>
<dbReference type="Proteomes" id="UP000321580">
    <property type="component" value="Unassembled WGS sequence"/>
</dbReference>
<feature type="transmembrane region" description="Helical" evidence="1">
    <location>
        <begin position="27"/>
        <end position="45"/>
    </location>
</feature>
<protein>
    <recommendedName>
        <fullName evidence="4">Transmembrane family 220 protein</fullName>
    </recommendedName>
</protein>
<keyword evidence="1" id="KW-0472">Membrane</keyword>
<accession>A0A5C6RH17</accession>
<organism evidence="2 3">
    <name type="scientific">Phaeodactylibacter luteus</name>
    <dbReference type="NCBI Taxonomy" id="1564516"/>
    <lineage>
        <taxon>Bacteria</taxon>
        <taxon>Pseudomonadati</taxon>
        <taxon>Bacteroidota</taxon>
        <taxon>Saprospiria</taxon>
        <taxon>Saprospirales</taxon>
        <taxon>Haliscomenobacteraceae</taxon>
        <taxon>Phaeodactylibacter</taxon>
    </lineage>
</organism>
<keyword evidence="1" id="KW-1133">Transmembrane helix</keyword>
<dbReference type="Pfam" id="PF15071">
    <property type="entry name" value="TMEM220"/>
    <property type="match status" value="1"/>
</dbReference>
<name>A0A5C6RH17_9BACT</name>
<evidence type="ECO:0008006" key="4">
    <source>
        <dbReference type="Google" id="ProtNLM"/>
    </source>
</evidence>
<proteinExistence type="predicted"/>
<reference evidence="2 3" key="1">
    <citation type="submission" date="2019-08" db="EMBL/GenBank/DDBJ databases">
        <title>Genome of Phaeodactylibacter luteus.</title>
        <authorList>
            <person name="Bowman J.P."/>
        </authorList>
    </citation>
    <scope>NUCLEOTIDE SEQUENCE [LARGE SCALE GENOMIC DNA]</scope>
    <source>
        <strain evidence="2 3">KCTC 42180</strain>
    </source>
</reference>
<dbReference type="RefSeq" id="WP_147169447.1">
    <property type="nucleotide sequence ID" value="NZ_VOOR01000073.1"/>
</dbReference>
<dbReference type="EMBL" id="VOOR01000073">
    <property type="protein sequence ID" value="TXB60603.1"/>
    <property type="molecule type" value="Genomic_DNA"/>
</dbReference>
<sequence>MKNYLHLFWALLFGLFAYFQLNDPDPWAWVGLYLWVALMALLAFLGRPVRVLLWGGLSLTLGWALYLLPDFINWVGMGMPSITSQMKAEAPHIELAREFLGLLICGLAFALYLRQAGRLHKG</sequence>
<feature type="transmembrane region" description="Helical" evidence="1">
    <location>
        <begin position="95"/>
        <end position="113"/>
    </location>
</feature>
<dbReference type="OrthoDB" id="329078at2"/>
<comment type="caution">
    <text evidence="2">The sequence shown here is derived from an EMBL/GenBank/DDBJ whole genome shotgun (WGS) entry which is preliminary data.</text>
</comment>
<keyword evidence="1" id="KW-0812">Transmembrane</keyword>
<gene>
    <name evidence="2" type="ORF">FRY97_20255</name>
</gene>
<evidence type="ECO:0000313" key="3">
    <source>
        <dbReference type="Proteomes" id="UP000321580"/>
    </source>
</evidence>
<evidence type="ECO:0000313" key="2">
    <source>
        <dbReference type="EMBL" id="TXB60603.1"/>
    </source>
</evidence>